<dbReference type="OrthoDB" id="18320at2759"/>
<dbReference type="EMBL" id="HG316462">
    <property type="protein sequence ID" value="CDF90974.1"/>
    <property type="molecule type" value="Genomic_DNA"/>
</dbReference>
<proteinExistence type="predicted"/>
<gene>
    <name evidence="1" type="ORF">BN860_01970g</name>
</gene>
<evidence type="ECO:0000313" key="1">
    <source>
        <dbReference type="EMBL" id="CDF90974.1"/>
    </source>
</evidence>
<protein>
    <submittedName>
        <fullName evidence="1">ZYBA0S09-01970g1_1</fullName>
    </submittedName>
</protein>
<dbReference type="GO" id="GO:0006888">
    <property type="term" value="P:endoplasmic reticulum to Golgi vesicle-mediated transport"/>
    <property type="evidence" value="ECO:0007669"/>
    <property type="project" value="InterPro"/>
</dbReference>
<sequence>MSQENDPANAGSIDGRLKESVIPTQPCFISLIDESNIPLLIFVPAKDEKDMNEVLKYNVFSNTSIDYFESPLFDWTSLESQPSVKLFFQLEGVAVFGMLVRPTGLKIIIGFPQECYDDEENEKQIRETFQRVKQIYLRVKLNPFINTSNEDSRERLVSKLEAKFNNEF</sequence>
<dbReference type="SUPFAM" id="SSF64356">
    <property type="entry name" value="SNARE-like"/>
    <property type="match status" value="1"/>
</dbReference>
<dbReference type="GO" id="GO:0005737">
    <property type="term" value="C:cytoplasm"/>
    <property type="evidence" value="ECO:0007669"/>
    <property type="project" value="GOC"/>
</dbReference>
<evidence type="ECO:0000313" key="2">
    <source>
        <dbReference type="Proteomes" id="UP000019375"/>
    </source>
</evidence>
<reference evidence="2" key="1">
    <citation type="journal article" date="2013" name="Genome Announc.">
        <title>Genome sequence of the food spoilage yeast Zygosaccharomyces bailii CLIB 213(T).</title>
        <authorList>
            <person name="Galeote V."/>
            <person name="Bigey F."/>
            <person name="Devillers H."/>
            <person name="Neuveglise C."/>
            <person name="Dequin S."/>
        </authorList>
    </citation>
    <scope>NUCLEOTIDE SEQUENCE [LARGE SCALE GENOMIC DNA]</scope>
    <source>
        <strain evidence="2">CLIB 213 / ATCC 58445 / CBS 680 / CCRC 21525 / NBRC 1098 / NCYC 1416 / NRRL Y-2227</strain>
    </source>
</reference>
<name>A0A8J2T8I0_ZYGB2</name>
<organism evidence="1 2">
    <name type="scientific">Zygosaccharomyces bailii (strain CLIB 213 / ATCC 58445 / CBS 680 / BCRC 21525 / NBRC 1098 / NCYC 1416 / NRRL Y-2227)</name>
    <dbReference type="NCBI Taxonomy" id="1333698"/>
    <lineage>
        <taxon>Eukaryota</taxon>
        <taxon>Fungi</taxon>
        <taxon>Dikarya</taxon>
        <taxon>Ascomycota</taxon>
        <taxon>Saccharomycotina</taxon>
        <taxon>Saccharomycetes</taxon>
        <taxon>Saccharomycetales</taxon>
        <taxon>Saccharomycetaceae</taxon>
        <taxon>Zygosaccharomyces</taxon>
    </lineage>
</organism>
<dbReference type="Pfam" id="PF04628">
    <property type="entry name" value="Sedlin_N"/>
    <property type="match status" value="1"/>
</dbReference>
<dbReference type="InterPro" id="IPR011012">
    <property type="entry name" value="Longin-like_dom_sf"/>
</dbReference>
<accession>A0A8J2T8I0</accession>
<dbReference type="AlphaFoldDB" id="A0A8J2T8I0"/>
<dbReference type="InterPro" id="IPR006722">
    <property type="entry name" value="Sedlin"/>
</dbReference>
<keyword evidence="2" id="KW-1185">Reference proteome</keyword>
<dbReference type="Proteomes" id="UP000019375">
    <property type="component" value="Unassembled WGS sequence"/>
</dbReference>
<dbReference type="Gene3D" id="3.30.450.70">
    <property type="match status" value="1"/>
</dbReference>